<reference evidence="9 10" key="1">
    <citation type="journal article" date="2019" name="Int. J. Syst. Evol. Microbiol.">
        <title>The Global Catalogue of Microorganisms (GCM) 10K type strain sequencing project: providing services to taxonomists for standard genome sequencing and annotation.</title>
        <authorList>
            <consortium name="The Broad Institute Genomics Platform"/>
            <consortium name="The Broad Institute Genome Sequencing Center for Infectious Disease"/>
            <person name="Wu L."/>
            <person name="Ma J."/>
        </authorList>
    </citation>
    <scope>NUCLEOTIDE SEQUENCE [LARGE SCALE GENOMIC DNA]</scope>
    <source>
        <strain evidence="9 10">CGMCC 1.12125</strain>
    </source>
</reference>
<protein>
    <submittedName>
        <fullName evidence="9">Acyl-CoA dehydrogenase family protein</fullName>
        <ecNumber evidence="9">1.-.-.-</ecNumber>
    </submittedName>
</protein>
<evidence type="ECO:0000256" key="4">
    <source>
        <dbReference type="ARBA" id="ARBA00022827"/>
    </source>
</evidence>
<sequence>MSYLNLDTEYESGDVERLRKEVHEIAREELRPVGREIDRMSDDEYQRIAADDSPYWDVMRTLKSHGYHRAIIPEAVGGGGQFSGREFHVLLEELAWGDPGLAMAFGVDLIPAIFASLPFQNGLDETYLQPYLEDEDAAVQGCWGVTEPDHGSELVMPNSLLSEGVTDGGSIARTQARAEQDGDTWILNGEKARWLSAGPMATHCALHVNMDPDGGSPGLLCLVELDQPGVEQGDPIGKLGQRGCPQGNLVFDDVEIPPENVILTPEMLHPDTGYVSMDQILCITSAGMAAACTGLARAAFEEALAYARERAQGGKPICEHQSVKLQLYELFETVETMRTYSRAVVEHVWERNLETFEFDASSQHALAAQVYCKRAAFEVANTAVQIHGGNGITHDYLVEKLFRDARVKLIEDGTTEVLSLEAAEDVVENYEIE</sequence>
<dbReference type="AlphaFoldDB" id="A0ABD6C917"/>
<keyword evidence="5 9" id="KW-0560">Oxidoreductase</keyword>
<evidence type="ECO:0000313" key="10">
    <source>
        <dbReference type="Proteomes" id="UP001597119"/>
    </source>
</evidence>
<dbReference type="Pfam" id="PF02770">
    <property type="entry name" value="Acyl-CoA_dh_M"/>
    <property type="match status" value="1"/>
</dbReference>
<dbReference type="SUPFAM" id="SSF47203">
    <property type="entry name" value="Acyl-CoA dehydrogenase C-terminal domain-like"/>
    <property type="match status" value="1"/>
</dbReference>
<dbReference type="InterPro" id="IPR013786">
    <property type="entry name" value="AcylCoA_DH/ox_N"/>
</dbReference>
<dbReference type="InterPro" id="IPR037069">
    <property type="entry name" value="AcylCoA_DH/ox_N_sf"/>
</dbReference>
<proteinExistence type="inferred from homology"/>
<dbReference type="PANTHER" id="PTHR43884">
    <property type="entry name" value="ACYL-COA DEHYDROGENASE"/>
    <property type="match status" value="1"/>
</dbReference>
<dbReference type="RefSeq" id="WP_247375903.1">
    <property type="nucleotide sequence ID" value="NZ_JALLGV010000001.1"/>
</dbReference>
<name>A0ABD6C917_9EURY</name>
<evidence type="ECO:0000313" key="9">
    <source>
        <dbReference type="EMBL" id="MFD1586841.1"/>
    </source>
</evidence>
<dbReference type="InterPro" id="IPR046373">
    <property type="entry name" value="Acyl-CoA_Oxase/DH_mid-dom_sf"/>
</dbReference>
<evidence type="ECO:0000259" key="7">
    <source>
        <dbReference type="Pfam" id="PF02770"/>
    </source>
</evidence>
<gene>
    <name evidence="9" type="ORF">ACFR9U_07590</name>
</gene>
<comment type="cofactor">
    <cofactor evidence="1 5">
        <name>FAD</name>
        <dbReference type="ChEBI" id="CHEBI:57692"/>
    </cofactor>
</comment>
<dbReference type="InterPro" id="IPR009075">
    <property type="entry name" value="AcylCo_DH/oxidase_C"/>
</dbReference>
<dbReference type="Gene3D" id="2.40.110.10">
    <property type="entry name" value="Butyryl-CoA Dehydrogenase, subunit A, domain 2"/>
    <property type="match status" value="1"/>
</dbReference>
<evidence type="ECO:0000256" key="3">
    <source>
        <dbReference type="ARBA" id="ARBA00022630"/>
    </source>
</evidence>
<dbReference type="InterPro" id="IPR009100">
    <property type="entry name" value="AcylCoA_DH/oxidase_NM_dom_sf"/>
</dbReference>
<dbReference type="Pfam" id="PF02771">
    <property type="entry name" value="Acyl-CoA_dh_N"/>
    <property type="match status" value="1"/>
</dbReference>
<comment type="caution">
    <text evidence="9">The sequence shown here is derived from an EMBL/GenBank/DDBJ whole genome shotgun (WGS) entry which is preliminary data.</text>
</comment>
<dbReference type="EMBL" id="JBHUDJ010000003">
    <property type="protein sequence ID" value="MFD1586841.1"/>
    <property type="molecule type" value="Genomic_DNA"/>
</dbReference>
<evidence type="ECO:0000259" key="8">
    <source>
        <dbReference type="Pfam" id="PF02771"/>
    </source>
</evidence>
<dbReference type="PIRSF" id="PIRSF016578">
    <property type="entry name" value="HsaA"/>
    <property type="match status" value="1"/>
</dbReference>
<feature type="domain" description="Acyl-CoA oxidase/dehydrogenase middle" evidence="7">
    <location>
        <begin position="142"/>
        <end position="254"/>
    </location>
</feature>
<evidence type="ECO:0000256" key="5">
    <source>
        <dbReference type="RuleBase" id="RU362125"/>
    </source>
</evidence>
<dbReference type="Gene3D" id="1.10.540.10">
    <property type="entry name" value="Acyl-CoA dehydrogenase/oxidase, N-terminal domain"/>
    <property type="match status" value="1"/>
</dbReference>
<dbReference type="InterPro" id="IPR006091">
    <property type="entry name" value="Acyl-CoA_Oxase/DH_mid-dom"/>
</dbReference>
<evidence type="ECO:0000256" key="2">
    <source>
        <dbReference type="ARBA" id="ARBA00009347"/>
    </source>
</evidence>
<dbReference type="InterPro" id="IPR036250">
    <property type="entry name" value="AcylCo_DH-like_C"/>
</dbReference>
<accession>A0ABD6C917</accession>
<evidence type="ECO:0000256" key="1">
    <source>
        <dbReference type="ARBA" id="ARBA00001974"/>
    </source>
</evidence>
<dbReference type="Gene3D" id="1.20.140.10">
    <property type="entry name" value="Butyryl-CoA Dehydrogenase, subunit A, domain 3"/>
    <property type="match status" value="1"/>
</dbReference>
<keyword evidence="4 5" id="KW-0274">FAD</keyword>
<dbReference type="InterPro" id="IPR006089">
    <property type="entry name" value="Acyl-CoA_DH_CS"/>
</dbReference>
<comment type="similarity">
    <text evidence="2 5">Belongs to the acyl-CoA dehydrogenase family.</text>
</comment>
<dbReference type="EC" id="1.-.-.-" evidence="9"/>
<dbReference type="SUPFAM" id="SSF56645">
    <property type="entry name" value="Acyl-CoA dehydrogenase NM domain-like"/>
    <property type="match status" value="1"/>
</dbReference>
<dbReference type="Proteomes" id="UP001597119">
    <property type="component" value="Unassembled WGS sequence"/>
</dbReference>
<organism evidence="9 10">
    <name type="scientific">Halorientalis brevis</name>
    <dbReference type="NCBI Taxonomy" id="1126241"/>
    <lineage>
        <taxon>Archaea</taxon>
        <taxon>Methanobacteriati</taxon>
        <taxon>Methanobacteriota</taxon>
        <taxon>Stenosarchaea group</taxon>
        <taxon>Halobacteria</taxon>
        <taxon>Halobacteriales</taxon>
        <taxon>Haloarculaceae</taxon>
        <taxon>Halorientalis</taxon>
    </lineage>
</organism>
<keyword evidence="3 5" id="KW-0285">Flavoprotein</keyword>
<evidence type="ECO:0000259" key="6">
    <source>
        <dbReference type="Pfam" id="PF00441"/>
    </source>
</evidence>
<dbReference type="GO" id="GO:0016627">
    <property type="term" value="F:oxidoreductase activity, acting on the CH-CH group of donors"/>
    <property type="evidence" value="ECO:0007669"/>
    <property type="project" value="UniProtKB-ARBA"/>
</dbReference>
<feature type="domain" description="Acyl-CoA dehydrogenase/oxidase C-terminal" evidence="6">
    <location>
        <begin position="281"/>
        <end position="423"/>
    </location>
</feature>
<dbReference type="Pfam" id="PF00441">
    <property type="entry name" value="Acyl-CoA_dh_1"/>
    <property type="match status" value="1"/>
</dbReference>
<dbReference type="PROSITE" id="PS00073">
    <property type="entry name" value="ACYL_COA_DH_2"/>
    <property type="match status" value="1"/>
</dbReference>
<feature type="domain" description="Acyl-CoA dehydrogenase/oxidase N-terminal" evidence="8">
    <location>
        <begin position="15"/>
        <end position="108"/>
    </location>
</feature>
<dbReference type="PANTHER" id="PTHR43884:SF12">
    <property type="entry name" value="ISOVALERYL-COA DEHYDROGENASE, MITOCHONDRIAL-RELATED"/>
    <property type="match status" value="1"/>
</dbReference>
<keyword evidence="10" id="KW-1185">Reference proteome</keyword>